<dbReference type="InterPro" id="IPR013491">
    <property type="entry name" value="Tape_meas_N"/>
</dbReference>
<sequence length="1006" mass="112042">MKAVEVELLMKGNLSQGMLDAQTKANLLDESLKRVGMTIGGVFTAQKVVEFVKTMIDVRQEVENLIISFETLLGSKDKATQFFSELSEYAVNTPLMLNDLAGGAQTMLAFNIEAEKVIPTLKQIGDISMGDRDRFNSLVLAFSQMSATGKLMGQDLLQMINAGFNPLATISEKTGKSIGQLKDEMSAGAISSEMVAQAFADATAEGGKFHGMLDKQSKGLKGQISNLEGAIDNMFNAMGEKSEGILTGSVEVASELVKNYEAVGKALMSLVAVYGSYKTALIATLAVQKAASFVENIRLVAMFRKELGLATAAQQAFNITANANPYVLLATVILSAAAALAIYSKNCSAAADEAQRAADREKEQTDAINDKKEAIEKCISTITDENLAELDRLEALEKLKKLMPSVFEKYKTEKELIDKLTEARREYNEELREERNLKGEGNLKADQQRVADLKKYLKLRKQYYKTGRLNMSDSDYNLYQNLDKKYNKEVRNVRGTFQTFNSAIESLIKASEGTVWKDVQQVRTDNHNKFMAKLNSMNAETAQKTINFYKNCISSANKQGKKLVQLPGESVATSVDELQNRIKSATARMKSIHENASKDFMKDAKTAWTNAQNEVNKVIKNRNNRSLYPDEASYLAALRKARDEEKKAKANYEAAGGDTSKKTKKTKNTGLTPQEKANIKAAEQEEKGRQVEAAQRKQEASEKQTAFDLKQAEIDGLQEGFDKELETINLNYDKLIEANRLRQQEWVDELQNISDLSFEQAHPNWKKQGLKRPTVTMDDLSADQKNYLKQYTEAANAYKQNSEAKLYQNLLAKYQDYEEQRKSISEKFAKDRAQIEKAVDADGRPIGEDVKERALAELSKQERAALKSVDDAQLTELGKENKVLVDLFADTSEKSVAEVQKIIDRIKMLMDYLRGTKDAEGTAVIKDGNGRTERRITQKDMAGLGFSPAELKALEKSPEKLKALTEQYEKLKKEVLGKNPFRALADAVGELFKHGEDGEEKGLRPS</sequence>
<feature type="domain" description="Tape measure protein N-terminal" evidence="3">
    <location>
        <begin position="54"/>
        <end position="239"/>
    </location>
</feature>
<dbReference type="AlphaFoldDB" id="A0A415GSM2"/>
<accession>A0A415GSM2</accession>
<dbReference type="Proteomes" id="UP000286598">
    <property type="component" value="Unassembled WGS sequence"/>
</dbReference>
<dbReference type="EMBL" id="QRNO01000001">
    <property type="protein sequence ID" value="RHK53334.1"/>
    <property type="molecule type" value="Genomic_DNA"/>
</dbReference>
<proteinExistence type="predicted"/>
<feature type="compositionally biased region" description="Basic and acidic residues" evidence="2">
    <location>
        <begin position="682"/>
        <end position="702"/>
    </location>
</feature>
<gene>
    <name evidence="4" type="ORF">DW060_00475</name>
</gene>
<keyword evidence="5" id="KW-1185">Reference proteome</keyword>
<dbReference type="NCBIfam" id="TIGR02675">
    <property type="entry name" value="tape_meas_nterm"/>
    <property type="match status" value="1"/>
</dbReference>
<reference evidence="4 5" key="1">
    <citation type="submission" date="2018-08" db="EMBL/GenBank/DDBJ databases">
        <title>A genome reference for cultivated species of the human gut microbiota.</title>
        <authorList>
            <person name="Zou Y."/>
            <person name="Xue W."/>
            <person name="Luo G."/>
        </authorList>
    </citation>
    <scope>NUCLEOTIDE SEQUENCE [LARGE SCALE GENOMIC DNA]</scope>
    <source>
        <strain evidence="4 5">AF42-9</strain>
    </source>
</reference>
<evidence type="ECO:0000256" key="2">
    <source>
        <dbReference type="SAM" id="MobiDB-lite"/>
    </source>
</evidence>
<evidence type="ECO:0000313" key="5">
    <source>
        <dbReference type="Proteomes" id="UP000286598"/>
    </source>
</evidence>
<keyword evidence="1" id="KW-0175">Coiled coil</keyword>
<feature type="coiled-coil region" evidence="1">
    <location>
        <begin position="410"/>
        <end position="440"/>
    </location>
</feature>
<comment type="caution">
    <text evidence="4">The sequence shown here is derived from an EMBL/GenBank/DDBJ whole genome shotgun (WGS) entry which is preliminary data.</text>
</comment>
<evidence type="ECO:0000259" key="3">
    <source>
        <dbReference type="Pfam" id="PF20155"/>
    </source>
</evidence>
<dbReference type="Pfam" id="PF20155">
    <property type="entry name" value="TMP_3"/>
    <property type="match status" value="1"/>
</dbReference>
<dbReference type="OrthoDB" id="1414895at2"/>
<evidence type="ECO:0000313" key="4">
    <source>
        <dbReference type="EMBL" id="RHK53334.1"/>
    </source>
</evidence>
<name>A0A415GSM2_9BACT</name>
<evidence type="ECO:0000256" key="1">
    <source>
        <dbReference type="SAM" id="Coils"/>
    </source>
</evidence>
<protein>
    <recommendedName>
        <fullName evidence="3">Tape measure protein N-terminal domain-containing protein</fullName>
    </recommendedName>
</protein>
<feature type="region of interest" description="Disordered" evidence="2">
    <location>
        <begin position="649"/>
        <end position="705"/>
    </location>
</feature>
<organism evidence="4 5">
    <name type="scientific">Leyella stercorea</name>
    <dbReference type="NCBI Taxonomy" id="363265"/>
    <lineage>
        <taxon>Bacteria</taxon>
        <taxon>Pseudomonadati</taxon>
        <taxon>Bacteroidota</taxon>
        <taxon>Bacteroidia</taxon>
        <taxon>Bacteroidales</taxon>
        <taxon>Prevotellaceae</taxon>
        <taxon>Leyella</taxon>
    </lineage>
</organism>